<dbReference type="EMBL" id="QRWH01000001">
    <property type="protein sequence ID" value="RGT12080.1"/>
    <property type="molecule type" value="Genomic_DNA"/>
</dbReference>
<dbReference type="InterPro" id="IPR003583">
    <property type="entry name" value="Hlx-hairpin-Hlx_DNA-bd_motif"/>
</dbReference>
<protein>
    <recommendedName>
        <fullName evidence="2">Helix-hairpin-helix DNA-binding motif class 1 domain-containing protein</fullName>
    </recommendedName>
</protein>
<dbReference type="InterPro" id="IPR004509">
    <property type="entry name" value="Competence_ComEA_HhH"/>
</dbReference>
<comment type="caution">
    <text evidence="4">The sequence shown here is derived from an EMBL/GenBank/DDBJ whole genome shotgun (WGS) entry which is preliminary data.</text>
</comment>
<dbReference type="Gene3D" id="3.10.560.10">
    <property type="entry name" value="Outer membrane lipoprotein wza domain like"/>
    <property type="match status" value="1"/>
</dbReference>
<dbReference type="InterPro" id="IPR019554">
    <property type="entry name" value="Soluble_ligand-bd"/>
</dbReference>
<reference evidence="5 6" key="1">
    <citation type="submission" date="2018-08" db="EMBL/GenBank/DDBJ databases">
        <title>A genome reference for cultivated species of the human gut microbiota.</title>
        <authorList>
            <person name="Zou Y."/>
            <person name="Xue W."/>
            <person name="Luo G."/>
        </authorList>
    </citation>
    <scope>NUCLEOTIDE SEQUENCE [LARGE SCALE GENOMIC DNA]</scope>
    <source>
        <strain evidence="4 5">AF12-11</strain>
        <strain evidence="3 6">AF19-4AC</strain>
    </source>
</reference>
<organism evidence="4 5">
    <name type="scientific">Dorea formicigenerans</name>
    <dbReference type="NCBI Taxonomy" id="39486"/>
    <lineage>
        <taxon>Bacteria</taxon>
        <taxon>Bacillati</taxon>
        <taxon>Bacillota</taxon>
        <taxon>Clostridia</taxon>
        <taxon>Lachnospirales</taxon>
        <taxon>Lachnospiraceae</taxon>
        <taxon>Dorea</taxon>
    </lineage>
</organism>
<evidence type="ECO:0000259" key="2">
    <source>
        <dbReference type="SMART" id="SM00278"/>
    </source>
</evidence>
<dbReference type="PANTHER" id="PTHR21180:SF32">
    <property type="entry name" value="ENDONUCLEASE_EXONUCLEASE_PHOSPHATASE FAMILY DOMAIN-CONTAINING PROTEIN 1"/>
    <property type="match status" value="1"/>
</dbReference>
<dbReference type="GO" id="GO:0006281">
    <property type="term" value="P:DNA repair"/>
    <property type="evidence" value="ECO:0007669"/>
    <property type="project" value="InterPro"/>
</dbReference>
<dbReference type="InterPro" id="IPR051675">
    <property type="entry name" value="Endo/Exo/Phosphatase_dom_1"/>
</dbReference>
<dbReference type="GO" id="GO:0015627">
    <property type="term" value="C:type II protein secretion system complex"/>
    <property type="evidence" value="ECO:0007669"/>
    <property type="project" value="TreeGrafter"/>
</dbReference>
<dbReference type="SUPFAM" id="SSF47781">
    <property type="entry name" value="RuvA domain 2-like"/>
    <property type="match status" value="1"/>
</dbReference>
<proteinExistence type="predicted"/>
<dbReference type="Pfam" id="PF12836">
    <property type="entry name" value="HHH_3"/>
    <property type="match status" value="1"/>
</dbReference>
<dbReference type="PANTHER" id="PTHR21180">
    <property type="entry name" value="ENDONUCLEASE/EXONUCLEASE/PHOSPHATASE FAMILY DOMAIN-CONTAINING PROTEIN 1"/>
    <property type="match status" value="1"/>
</dbReference>
<accession>A0A395XNV4</accession>
<dbReference type="Proteomes" id="UP000283630">
    <property type="component" value="Unassembled WGS sequence"/>
</dbReference>
<dbReference type="EMBL" id="QSAJ01000005">
    <property type="protein sequence ID" value="RGW55039.1"/>
    <property type="molecule type" value="Genomic_DNA"/>
</dbReference>
<feature type="compositionally biased region" description="Polar residues" evidence="1">
    <location>
        <begin position="198"/>
        <end position="214"/>
    </location>
</feature>
<dbReference type="Proteomes" id="UP000266376">
    <property type="component" value="Unassembled WGS sequence"/>
</dbReference>
<name>A0A395XNV4_9FIRM</name>
<evidence type="ECO:0000313" key="5">
    <source>
        <dbReference type="Proteomes" id="UP000266376"/>
    </source>
</evidence>
<feature type="compositionally biased region" description="Basic and acidic residues" evidence="1">
    <location>
        <begin position="96"/>
        <end position="130"/>
    </location>
</feature>
<sequence>MEIIEVILRLFGGSQLQFWNGDSKIKLSYILRVQATLYENYKGGHMSRTRWNYRYFIRSVVVIMCVVFCVGCQKKSQETDLKTVSVREEEPESTPEDSREDTTEDVGKVKEEDTAKKKDDAVPDTEDRPEKLYVHVCGNVNQPGVYELQQDSRVFEAIEAAGGMTTTAAFSYLNQAELLKDGQQIYVPSQEEVDSGKVMSTRNASESDETSSVQVVENVSGQDDGKVNLNTASKEELLTLNGIGDVRAQAILKYREEHGEFRSIEELMEVEGIKKGTFQKLKDQIKI</sequence>
<dbReference type="NCBIfam" id="TIGR00426">
    <property type="entry name" value="competence protein ComEA helix-hairpin-helix repeat region"/>
    <property type="match status" value="1"/>
</dbReference>
<evidence type="ECO:0000313" key="3">
    <source>
        <dbReference type="EMBL" id="RGT12080.1"/>
    </source>
</evidence>
<feature type="domain" description="Helix-hairpin-helix DNA-binding motif class 1" evidence="2">
    <location>
        <begin position="235"/>
        <end position="254"/>
    </location>
</feature>
<feature type="region of interest" description="Disordered" evidence="1">
    <location>
        <begin position="80"/>
        <end position="130"/>
    </location>
</feature>
<dbReference type="Gene3D" id="1.10.150.310">
    <property type="entry name" value="Tex RuvX-like domain-like"/>
    <property type="match status" value="1"/>
</dbReference>
<feature type="region of interest" description="Disordered" evidence="1">
    <location>
        <begin position="192"/>
        <end position="214"/>
    </location>
</feature>
<dbReference type="AlphaFoldDB" id="A0A395XNV4"/>
<dbReference type="GO" id="GO:0015628">
    <property type="term" value="P:protein secretion by the type II secretion system"/>
    <property type="evidence" value="ECO:0007669"/>
    <property type="project" value="TreeGrafter"/>
</dbReference>
<evidence type="ECO:0000313" key="6">
    <source>
        <dbReference type="Proteomes" id="UP000283630"/>
    </source>
</evidence>
<dbReference type="InterPro" id="IPR010994">
    <property type="entry name" value="RuvA_2-like"/>
</dbReference>
<dbReference type="SMART" id="SM00278">
    <property type="entry name" value="HhH1"/>
    <property type="match status" value="2"/>
</dbReference>
<evidence type="ECO:0000313" key="4">
    <source>
        <dbReference type="EMBL" id="RGW55039.1"/>
    </source>
</evidence>
<gene>
    <name evidence="4" type="ORF">DWV67_03030</name>
    <name evidence="3" type="ORF">DWX53_00540</name>
</gene>
<dbReference type="Pfam" id="PF10531">
    <property type="entry name" value="SLBB"/>
    <property type="match status" value="1"/>
</dbReference>
<feature type="domain" description="Helix-hairpin-helix DNA-binding motif class 1" evidence="2">
    <location>
        <begin position="265"/>
        <end position="284"/>
    </location>
</feature>
<dbReference type="GO" id="GO:0003677">
    <property type="term" value="F:DNA binding"/>
    <property type="evidence" value="ECO:0007669"/>
    <property type="project" value="InterPro"/>
</dbReference>
<evidence type="ECO:0000256" key="1">
    <source>
        <dbReference type="SAM" id="MobiDB-lite"/>
    </source>
</evidence>